<reference evidence="2 3" key="1">
    <citation type="journal article" date="2019" name="Int. J. Syst. Evol. Microbiol.">
        <title>The Global Catalogue of Microorganisms (GCM) 10K type strain sequencing project: providing services to taxonomists for standard genome sequencing and annotation.</title>
        <authorList>
            <consortium name="The Broad Institute Genomics Platform"/>
            <consortium name="The Broad Institute Genome Sequencing Center for Infectious Disease"/>
            <person name="Wu L."/>
            <person name="Ma J."/>
        </authorList>
    </citation>
    <scope>NUCLEOTIDE SEQUENCE [LARGE SCALE GENOMIC DNA]</scope>
    <source>
        <strain evidence="2 3">YIM 94188</strain>
    </source>
</reference>
<name>A0ABD5TSF9_9EURY</name>
<dbReference type="AlphaFoldDB" id="A0ABD5TSF9"/>
<dbReference type="EMBL" id="JBHSXH010000004">
    <property type="protein sequence ID" value="MFC6823550.1"/>
    <property type="molecule type" value="Genomic_DNA"/>
</dbReference>
<protein>
    <submittedName>
        <fullName evidence="2">TrmB family transcriptional regulator</fullName>
    </submittedName>
</protein>
<sequence length="86" mass="9591">MKSTQLTAETGTHAEQSPLDGDESLPSDLQSPRAKLVYLYLRQMEEGTVEHLRTALGMKTITLYPVLGTLVEKGHVRSDGDRYVCR</sequence>
<organism evidence="2 3">
    <name type="scientific">Halopelagius fulvigenes</name>
    <dbReference type="NCBI Taxonomy" id="1198324"/>
    <lineage>
        <taxon>Archaea</taxon>
        <taxon>Methanobacteriati</taxon>
        <taxon>Methanobacteriota</taxon>
        <taxon>Stenosarchaea group</taxon>
        <taxon>Halobacteria</taxon>
        <taxon>Halobacteriales</taxon>
        <taxon>Haloferacaceae</taxon>
    </lineage>
</organism>
<proteinExistence type="predicted"/>
<evidence type="ECO:0000313" key="2">
    <source>
        <dbReference type="EMBL" id="MFC6823550.1"/>
    </source>
</evidence>
<dbReference type="RefSeq" id="WP_379691993.1">
    <property type="nucleotide sequence ID" value="NZ_JBHSXH010000004.1"/>
</dbReference>
<feature type="region of interest" description="Disordered" evidence="1">
    <location>
        <begin position="1"/>
        <end position="29"/>
    </location>
</feature>
<gene>
    <name evidence="2" type="ORF">ACFQEV_00820</name>
</gene>
<dbReference type="Proteomes" id="UP001596408">
    <property type="component" value="Unassembled WGS sequence"/>
</dbReference>
<evidence type="ECO:0000313" key="3">
    <source>
        <dbReference type="Proteomes" id="UP001596408"/>
    </source>
</evidence>
<evidence type="ECO:0000256" key="1">
    <source>
        <dbReference type="SAM" id="MobiDB-lite"/>
    </source>
</evidence>
<accession>A0ABD5TSF9</accession>
<feature type="compositionally biased region" description="Polar residues" evidence="1">
    <location>
        <begin position="1"/>
        <end position="15"/>
    </location>
</feature>
<comment type="caution">
    <text evidence="2">The sequence shown here is derived from an EMBL/GenBank/DDBJ whole genome shotgun (WGS) entry which is preliminary data.</text>
</comment>
<keyword evidence="3" id="KW-1185">Reference proteome</keyword>